<dbReference type="CDD" id="cd07043">
    <property type="entry name" value="STAS_anti-anti-sigma_factors"/>
    <property type="match status" value="1"/>
</dbReference>
<dbReference type="Gene3D" id="3.30.750.24">
    <property type="entry name" value="STAS domain"/>
    <property type="match status" value="1"/>
</dbReference>
<keyword evidence="3" id="KW-1185">Reference proteome</keyword>
<dbReference type="Proteomes" id="UP000315759">
    <property type="component" value="Unassembled WGS sequence"/>
</dbReference>
<gene>
    <name evidence="2" type="ORF">D8S82_23085</name>
</gene>
<protein>
    <submittedName>
        <fullName evidence="2">STAS domain-containing protein</fullName>
    </submittedName>
</protein>
<dbReference type="AlphaFoldDB" id="A0A544VW97"/>
<accession>A0A544VW97</accession>
<evidence type="ECO:0000259" key="1">
    <source>
        <dbReference type="PROSITE" id="PS50801"/>
    </source>
</evidence>
<comment type="caution">
    <text evidence="2">The sequence shown here is derived from an EMBL/GenBank/DDBJ whole genome shotgun (WGS) entry which is preliminary data.</text>
</comment>
<dbReference type="EMBL" id="VIFX01000033">
    <property type="protein sequence ID" value="TQR84256.1"/>
    <property type="molecule type" value="Genomic_DNA"/>
</dbReference>
<feature type="domain" description="STAS" evidence="1">
    <location>
        <begin position="36"/>
        <end position="138"/>
    </location>
</feature>
<dbReference type="PROSITE" id="PS50801">
    <property type="entry name" value="STAS"/>
    <property type="match status" value="1"/>
</dbReference>
<dbReference type="SUPFAM" id="SSF52091">
    <property type="entry name" value="SpoIIaa-like"/>
    <property type="match status" value="1"/>
</dbReference>
<evidence type="ECO:0000313" key="3">
    <source>
        <dbReference type="Proteomes" id="UP000315759"/>
    </source>
</evidence>
<reference evidence="2 3" key="1">
    <citation type="submission" date="2018-10" db="EMBL/GenBank/DDBJ databases">
        <title>Draft genome of Mycobacterium hodleri strain B.</title>
        <authorList>
            <person name="Amande T.J."/>
            <person name="Mcgenity T.J."/>
        </authorList>
    </citation>
    <scope>NUCLEOTIDE SEQUENCE [LARGE SCALE GENOMIC DNA]</scope>
    <source>
        <strain evidence="2 3">B</strain>
    </source>
</reference>
<sequence>MAPIGTCRVYRPDPKSVGIGEHWGKASASVVLEPAVVVSIYGEFDASNATRLAGYLERHVAIAGALVVDATAVDFFGAPALAALHRVDRCCAAIGVNWRLVEGPAVRRVSRICDATDLPRAENVESAFRELGVASPSVVG</sequence>
<evidence type="ECO:0000313" key="2">
    <source>
        <dbReference type="EMBL" id="TQR84256.1"/>
    </source>
</evidence>
<dbReference type="InterPro" id="IPR036513">
    <property type="entry name" value="STAS_dom_sf"/>
</dbReference>
<dbReference type="Pfam" id="PF01740">
    <property type="entry name" value="STAS"/>
    <property type="match status" value="1"/>
</dbReference>
<dbReference type="InterPro" id="IPR002645">
    <property type="entry name" value="STAS_dom"/>
</dbReference>
<dbReference type="RefSeq" id="WP_142554332.1">
    <property type="nucleotide sequence ID" value="NZ_VIFX01000033.1"/>
</dbReference>
<organism evidence="2 3">
    <name type="scientific">Mycolicibacterium hodleri</name>
    <dbReference type="NCBI Taxonomy" id="49897"/>
    <lineage>
        <taxon>Bacteria</taxon>
        <taxon>Bacillati</taxon>
        <taxon>Actinomycetota</taxon>
        <taxon>Actinomycetes</taxon>
        <taxon>Mycobacteriales</taxon>
        <taxon>Mycobacteriaceae</taxon>
        <taxon>Mycolicibacterium</taxon>
    </lineage>
</organism>
<name>A0A544VW97_9MYCO</name>
<proteinExistence type="predicted"/>